<accession>A0ABW5A4V0</accession>
<organism evidence="2 3">
    <name type="scientific">Rhodobacter lacus</name>
    <dbReference type="NCBI Taxonomy" id="1641972"/>
    <lineage>
        <taxon>Bacteria</taxon>
        <taxon>Pseudomonadati</taxon>
        <taxon>Pseudomonadota</taxon>
        <taxon>Alphaproteobacteria</taxon>
        <taxon>Rhodobacterales</taxon>
        <taxon>Rhodobacter group</taxon>
        <taxon>Rhodobacter</taxon>
    </lineage>
</organism>
<evidence type="ECO:0000313" key="3">
    <source>
        <dbReference type="Proteomes" id="UP001597413"/>
    </source>
</evidence>
<keyword evidence="3" id="KW-1185">Reference proteome</keyword>
<name>A0ABW5A4V0_9RHOB</name>
<proteinExistence type="predicted"/>
<comment type="caution">
    <text evidence="2">The sequence shown here is derived from an EMBL/GenBank/DDBJ whole genome shotgun (WGS) entry which is preliminary data.</text>
</comment>
<dbReference type="Pfam" id="PF08808">
    <property type="entry name" value="RES"/>
    <property type="match status" value="1"/>
</dbReference>
<dbReference type="SMART" id="SM00953">
    <property type="entry name" value="RES"/>
    <property type="match status" value="1"/>
</dbReference>
<evidence type="ECO:0000313" key="2">
    <source>
        <dbReference type="EMBL" id="MFD2173312.1"/>
    </source>
</evidence>
<feature type="domain" description="RES" evidence="1">
    <location>
        <begin position="14"/>
        <end position="143"/>
    </location>
</feature>
<sequence>MIRFSGTVWRILAADRAGDATAPVRHSEGRFHHDGQKALYASLSAEGAGVAIARYLAPGDAARVIVPLHITAARLVDHRGNPALSVVWQEDRAATGAPSPTWAYSDAARAAGAQGLLYSSRSRPDLAHLVLFDLSPGTIPLAGAPAAWPGP</sequence>
<dbReference type="InterPro" id="IPR014914">
    <property type="entry name" value="RES_dom"/>
</dbReference>
<evidence type="ECO:0000259" key="1">
    <source>
        <dbReference type="SMART" id="SM00953"/>
    </source>
</evidence>
<dbReference type="RefSeq" id="WP_377387678.1">
    <property type="nucleotide sequence ID" value="NZ_JBHUIX010000004.1"/>
</dbReference>
<dbReference type="EMBL" id="JBHUIX010000004">
    <property type="protein sequence ID" value="MFD2173312.1"/>
    <property type="molecule type" value="Genomic_DNA"/>
</dbReference>
<gene>
    <name evidence="2" type="ORF">ACFSM0_04310</name>
</gene>
<dbReference type="Proteomes" id="UP001597413">
    <property type="component" value="Unassembled WGS sequence"/>
</dbReference>
<protein>
    <submittedName>
        <fullName evidence="2">RES family NAD+ phosphorylase</fullName>
    </submittedName>
</protein>
<reference evidence="3" key="1">
    <citation type="journal article" date="2019" name="Int. J. Syst. Evol. Microbiol.">
        <title>The Global Catalogue of Microorganisms (GCM) 10K type strain sequencing project: providing services to taxonomists for standard genome sequencing and annotation.</title>
        <authorList>
            <consortium name="The Broad Institute Genomics Platform"/>
            <consortium name="The Broad Institute Genome Sequencing Center for Infectious Disease"/>
            <person name="Wu L."/>
            <person name="Ma J."/>
        </authorList>
    </citation>
    <scope>NUCLEOTIDE SEQUENCE [LARGE SCALE GENOMIC DNA]</scope>
    <source>
        <strain evidence="3">CCUG 55131</strain>
    </source>
</reference>